<dbReference type="Proteomes" id="UP000001822">
    <property type="component" value="Chromosome"/>
</dbReference>
<dbReference type="Gene3D" id="3.40.50.720">
    <property type="entry name" value="NAD(P)-binding Rossmann-like Domain"/>
    <property type="match status" value="1"/>
</dbReference>
<feature type="domain" description="NAD-dependent epimerase/dehydratase" evidence="2">
    <location>
        <begin position="10"/>
        <end position="253"/>
    </location>
</feature>
<dbReference type="SUPFAM" id="SSF51735">
    <property type="entry name" value="NAD(P)-binding Rossmann-fold domains"/>
    <property type="match status" value="1"/>
</dbReference>
<dbReference type="PANTHER" id="PTHR10366:SF812">
    <property type="entry name" value="VPS9 DOMAIN-CONTAINING PROTEIN"/>
    <property type="match status" value="1"/>
</dbReference>
<keyword evidence="4" id="KW-1185">Reference proteome</keyword>
<evidence type="ECO:0000313" key="3">
    <source>
        <dbReference type="EMBL" id="ABG59669.1"/>
    </source>
</evidence>
<dbReference type="GO" id="GO:0016616">
    <property type="term" value="F:oxidoreductase activity, acting on the CH-OH group of donors, NAD or NADP as acceptor"/>
    <property type="evidence" value="ECO:0007669"/>
    <property type="project" value="TreeGrafter"/>
</dbReference>
<dbReference type="EMBL" id="CP000383">
    <property type="protein sequence ID" value="ABG59669.1"/>
    <property type="molecule type" value="Genomic_DNA"/>
</dbReference>
<dbReference type="InterPro" id="IPR036291">
    <property type="entry name" value="NAD(P)-bd_dom_sf"/>
</dbReference>
<gene>
    <name evidence="3" type="ordered locus">CHU_2413</name>
</gene>
<dbReference type="AlphaFoldDB" id="A0A6N4STH0"/>
<keyword evidence="3" id="KW-0413">Isomerase</keyword>
<dbReference type="InterPro" id="IPR050425">
    <property type="entry name" value="NAD(P)_dehydrat-like"/>
</dbReference>
<organism evidence="3 4">
    <name type="scientific">Cytophaga hutchinsonii (strain ATCC 33406 / DSM 1761 / CIP 103989 / NBRC 15051 / NCIMB 9469 / D465)</name>
    <dbReference type="NCBI Taxonomy" id="269798"/>
    <lineage>
        <taxon>Bacteria</taxon>
        <taxon>Pseudomonadati</taxon>
        <taxon>Bacteroidota</taxon>
        <taxon>Cytophagia</taxon>
        <taxon>Cytophagales</taxon>
        <taxon>Cytophagaceae</taxon>
        <taxon>Cytophaga</taxon>
    </lineage>
</organism>
<keyword evidence="1" id="KW-0560">Oxidoreductase</keyword>
<name>A0A6N4STH0_CYTH3</name>
<proteinExistence type="predicted"/>
<protein>
    <submittedName>
        <fullName evidence="3">Probable cinnamyl-alcohol dehydrogenase</fullName>
        <ecNumber evidence="3">5.1.3.2</ecNumber>
    </submittedName>
</protein>
<dbReference type="Pfam" id="PF01370">
    <property type="entry name" value="Epimerase"/>
    <property type="match status" value="1"/>
</dbReference>
<dbReference type="EC" id="5.1.3.2" evidence="3"/>
<dbReference type="RefSeq" id="WP_011585783.1">
    <property type="nucleotide sequence ID" value="NC_008255.1"/>
</dbReference>
<reference evidence="3 4" key="1">
    <citation type="journal article" date="2007" name="Appl. Environ. Microbiol.">
        <title>Genome sequence of the cellulolytic gliding bacterium Cytophaga hutchinsonii.</title>
        <authorList>
            <person name="Xie G."/>
            <person name="Bruce D.C."/>
            <person name="Challacombe J.F."/>
            <person name="Chertkov O."/>
            <person name="Detter J.C."/>
            <person name="Gilna P."/>
            <person name="Han C.S."/>
            <person name="Lucas S."/>
            <person name="Misra M."/>
            <person name="Myers G.L."/>
            <person name="Richardson P."/>
            <person name="Tapia R."/>
            <person name="Thayer N."/>
            <person name="Thompson L.S."/>
            <person name="Brettin T.S."/>
            <person name="Henrissat B."/>
            <person name="Wilson D.B."/>
            <person name="McBride M.J."/>
        </authorList>
    </citation>
    <scope>NUCLEOTIDE SEQUENCE [LARGE SCALE GENOMIC DNA]</scope>
    <source>
        <strain evidence="4">ATCC 33406 / DSM 1761 / CIP 103989 / NBRC 15051 / NCIMB 9469 / D465</strain>
    </source>
</reference>
<accession>A0A6N4STH0</accession>
<dbReference type="GO" id="GO:0003978">
    <property type="term" value="F:UDP-glucose 4-epimerase activity"/>
    <property type="evidence" value="ECO:0007669"/>
    <property type="project" value="UniProtKB-EC"/>
</dbReference>
<sequence>MTHINKEKPVLVTGATGYVAGWIVKKLLDEGFTVHASVRNPTDNDKLKYLNTLAQQASGTIKYFKADLLEAGSYDEAMEGCELVFHTASPFINKVADPQRDLVDPALIGTKNVLASVNKTASVKRVVLTSSVAAIIGDAIDCSKMPDGAGTEAHWNTTSTLNHQPYNYSKTVAERAAWEINKKQNRWDLVVINPSLVIGPGLNPFATSESFNIVRQVGDGSMRFGIPDFTIGVVDVRDLAEAHVIAGLKPDAEGRNIISAQNTGLLELAGMLRKKFGTAYHFPTRLLPKSLVWLLAPLAGFKRDMINRNVGYPWRVDNTKSIQKLGIHYRPIEESIVELFQQMIDNGIVKKK</sequence>
<dbReference type="FunFam" id="3.40.50.720:FF:000336">
    <property type="entry name" value="Aldehyde reductase"/>
    <property type="match status" value="1"/>
</dbReference>
<dbReference type="InterPro" id="IPR001509">
    <property type="entry name" value="Epimerase_deHydtase"/>
</dbReference>
<dbReference type="OrthoDB" id="9778052at2"/>
<evidence type="ECO:0000313" key="4">
    <source>
        <dbReference type="Proteomes" id="UP000001822"/>
    </source>
</evidence>
<evidence type="ECO:0000256" key="1">
    <source>
        <dbReference type="ARBA" id="ARBA00023002"/>
    </source>
</evidence>
<dbReference type="PANTHER" id="PTHR10366">
    <property type="entry name" value="NAD DEPENDENT EPIMERASE/DEHYDRATASE"/>
    <property type="match status" value="1"/>
</dbReference>
<dbReference type="KEGG" id="chu:CHU_2413"/>
<evidence type="ECO:0000259" key="2">
    <source>
        <dbReference type="Pfam" id="PF01370"/>
    </source>
</evidence>